<keyword evidence="1" id="KW-0812">Transmembrane</keyword>
<keyword evidence="1" id="KW-0472">Membrane</keyword>
<name>A0AAN7YLW6_9MYCE</name>
<organism evidence="2 3">
    <name type="scientific">Dictyostelium firmibasis</name>
    <dbReference type="NCBI Taxonomy" id="79012"/>
    <lineage>
        <taxon>Eukaryota</taxon>
        <taxon>Amoebozoa</taxon>
        <taxon>Evosea</taxon>
        <taxon>Eumycetozoa</taxon>
        <taxon>Dictyostelia</taxon>
        <taxon>Dictyosteliales</taxon>
        <taxon>Dictyosteliaceae</taxon>
        <taxon>Dictyostelium</taxon>
    </lineage>
</organism>
<evidence type="ECO:0000313" key="2">
    <source>
        <dbReference type="EMBL" id="KAK5576094.1"/>
    </source>
</evidence>
<feature type="transmembrane region" description="Helical" evidence="1">
    <location>
        <begin position="49"/>
        <end position="68"/>
    </location>
</feature>
<dbReference type="Proteomes" id="UP001344447">
    <property type="component" value="Unassembled WGS sequence"/>
</dbReference>
<comment type="caution">
    <text evidence="2">The sequence shown here is derived from an EMBL/GenBank/DDBJ whole genome shotgun (WGS) entry which is preliminary data.</text>
</comment>
<dbReference type="EMBL" id="JAVFKY010000005">
    <property type="protein sequence ID" value="KAK5576094.1"/>
    <property type="molecule type" value="Genomic_DNA"/>
</dbReference>
<gene>
    <name evidence="2" type="ORF">RB653_007232</name>
</gene>
<keyword evidence="3" id="KW-1185">Reference proteome</keyword>
<proteinExistence type="predicted"/>
<dbReference type="AlphaFoldDB" id="A0AAN7YLW6"/>
<keyword evidence="1" id="KW-1133">Transmembrane helix</keyword>
<evidence type="ECO:0000313" key="3">
    <source>
        <dbReference type="Proteomes" id="UP001344447"/>
    </source>
</evidence>
<feature type="transmembrane region" description="Helical" evidence="1">
    <location>
        <begin position="74"/>
        <end position="98"/>
    </location>
</feature>
<evidence type="ECO:0000256" key="1">
    <source>
        <dbReference type="SAM" id="Phobius"/>
    </source>
</evidence>
<sequence length="163" mass="18642">MNEYNFIARGDGYTLDSIFPKQLNGVMTPKEFSDILDGFHSKVKRLPPIIYIILPIMALLIFLVRFFSLGFLQFLIIMAILLAIDLVVLIFIIVIYIINKIRFKGLIQSLNDQYQYRSISFYSASLLFFKLKMHYPDFIQTGAVTPGGDSFITENSPLIISSV</sequence>
<protein>
    <submittedName>
        <fullName evidence="2">Uncharacterized protein</fullName>
    </submittedName>
</protein>
<accession>A0AAN7YLW6</accession>
<reference evidence="2 3" key="1">
    <citation type="submission" date="2023-11" db="EMBL/GenBank/DDBJ databases">
        <title>Dfirmibasis_genome.</title>
        <authorList>
            <person name="Edelbroek B."/>
            <person name="Kjellin J."/>
            <person name="Jerlstrom-Hultqvist J."/>
            <person name="Soderbom F."/>
        </authorList>
    </citation>
    <scope>NUCLEOTIDE SEQUENCE [LARGE SCALE GENOMIC DNA]</scope>
    <source>
        <strain evidence="2 3">TNS-C-14</strain>
    </source>
</reference>